<protein>
    <submittedName>
        <fullName evidence="1">Uncharacterized protein ORF23</fullName>
    </submittedName>
</protein>
<organism evidence="1 2">
    <name type="scientific">Ralstonia phage RSB2</name>
    <dbReference type="NCBI Taxonomy" id="913183"/>
    <lineage>
        <taxon>Viruses</taxon>
        <taxon>Duplodnaviria</taxon>
        <taxon>Heunggongvirae</taxon>
        <taxon>Uroviricota</taxon>
        <taxon>Caudoviricetes</taxon>
        <taxon>Autographivirales</taxon>
        <taxon>Autotranscriptaviridae</taxon>
        <taxon>Kelmasvirus</taxon>
        <taxon>Kelmasvirus RSB2</taxon>
    </lineage>
</organism>
<evidence type="ECO:0000313" key="2">
    <source>
        <dbReference type="Proteomes" id="UP000008913"/>
    </source>
</evidence>
<keyword evidence="2" id="KW-1185">Reference proteome</keyword>
<dbReference type="GeneID" id="18559158"/>
<dbReference type="Gene3D" id="3.40.50.300">
    <property type="entry name" value="P-loop containing nucleotide triphosphate hydrolases"/>
    <property type="match status" value="1"/>
</dbReference>
<name>E5RV03_9CAUD</name>
<dbReference type="OrthoDB" id="9879at10239"/>
<dbReference type="RefSeq" id="YP_009017744.1">
    <property type="nucleotide sequence ID" value="NC_023736.1"/>
</dbReference>
<sequence length="225" mass="24995">MTAPAILGLAADHPGAGKDTAFAELQKANPDVQFVNVKFADALTDEVAALFPKVSREDFLNIRNDPALKDYPFNFFKIDNIDGKANNGIGSHYSAFLYNHHRELIGQRISVRQHLLIYGTEFTREFRGEQDKWLNLGLDAAARVAALGAVAVVTDVRFPNEARKLQEIGAHLVHIAADGLVNAGLDKLTNIAEGHLDGWDFDLRVKNVWGKPENMGVQFNAKYRW</sequence>
<accession>E5RV03</accession>
<evidence type="ECO:0000313" key="1">
    <source>
        <dbReference type="EMBL" id="BAJ51811.1"/>
    </source>
</evidence>
<reference evidence="1 2" key="1">
    <citation type="submission" date="2010-10" db="EMBL/GenBank/DDBJ databases">
        <title>Genomic analysis of Ralstonia solanacearum phages RSB2 and RSB3.</title>
        <authorList>
            <person name="Kawasaki T."/>
            <person name="Ishikawa H."/>
            <person name="Shimizu M."/>
            <person name="Omoto W."/>
            <person name="Fujie M."/>
            <person name="Yamada T."/>
        </authorList>
    </citation>
    <scope>NUCLEOTIDE SEQUENCE [LARGE SCALE GENOMIC DNA]</scope>
    <source>
        <strain evidence="1">RSB2</strain>
    </source>
</reference>
<dbReference type="Proteomes" id="UP000008913">
    <property type="component" value="Segment"/>
</dbReference>
<dbReference type="InterPro" id="IPR027417">
    <property type="entry name" value="P-loop_NTPase"/>
</dbReference>
<dbReference type="EMBL" id="AB597179">
    <property type="protein sequence ID" value="BAJ51811.1"/>
    <property type="molecule type" value="Genomic_DNA"/>
</dbReference>
<gene>
    <name evidence="1" type="primary">ORF23</name>
</gene>
<proteinExistence type="predicted"/>
<dbReference type="KEGG" id="vg:18559158"/>